<accession>A0A835I7M0</accession>
<dbReference type="AlphaFoldDB" id="A0A835I7M0"/>
<comment type="caution">
    <text evidence="1">The sequence shown here is derived from an EMBL/GenBank/DDBJ whole genome shotgun (WGS) entry which is preliminary data.</text>
</comment>
<dbReference type="OrthoDB" id="5986190at2759"/>
<organism evidence="1 2">
    <name type="scientific">Coptis chinensis</name>
    <dbReference type="NCBI Taxonomy" id="261450"/>
    <lineage>
        <taxon>Eukaryota</taxon>
        <taxon>Viridiplantae</taxon>
        <taxon>Streptophyta</taxon>
        <taxon>Embryophyta</taxon>
        <taxon>Tracheophyta</taxon>
        <taxon>Spermatophyta</taxon>
        <taxon>Magnoliopsida</taxon>
        <taxon>Ranunculales</taxon>
        <taxon>Ranunculaceae</taxon>
        <taxon>Coptidoideae</taxon>
        <taxon>Coptis</taxon>
    </lineage>
</organism>
<proteinExistence type="predicted"/>
<dbReference type="EMBL" id="JADFTS010000004">
    <property type="protein sequence ID" value="KAF9612246.1"/>
    <property type="molecule type" value="Genomic_DNA"/>
</dbReference>
<dbReference type="Proteomes" id="UP000631114">
    <property type="component" value="Unassembled WGS sequence"/>
</dbReference>
<gene>
    <name evidence="1" type="ORF">IFM89_038668</name>
</gene>
<evidence type="ECO:0000313" key="1">
    <source>
        <dbReference type="EMBL" id="KAF9612246.1"/>
    </source>
</evidence>
<sequence>MNQVINSVELVRAIQQFRNSTIRRLVREGKKAGAGVPRAQCLNGSITSMREREETTQEAEILYFEVDIEVIAICQVPNKCGNGKCCGTTVKESAPGMMEISAIFEDVDEPKNRSTEMGVMLYMVARLEDTGRLGALLRLL</sequence>
<evidence type="ECO:0000313" key="2">
    <source>
        <dbReference type="Proteomes" id="UP000631114"/>
    </source>
</evidence>
<protein>
    <submittedName>
        <fullName evidence="1">Uncharacterized protein</fullName>
    </submittedName>
</protein>
<name>A0A835I7M0_9MAGN</name>
<keyword evidence="2" id="KW-1185">Reference proteome</keyword>
<reference evidence="1 2" key="1">
    <citation type="submission" date="2020-10" db="EMBL/GenBank/DDBJ databases">
        <title>The Coptis chinensis genome and diversification of protoberbering-type alkaloids.</title>
        <authorList>
            <person name="Wang B."/>
            <person name="Shu S."/>
            <person name="Song C."/>
            <person name="Liu Y."/>
        </authorList>
    </citation>
    <scope>NUCLEOTIDE SEQUENCE [LARGE SCALE GENOMIC DNA]</scope>
    <source>
        <strain evidence="1">HL-2020</strain>
        <tissue evidence="1">Leaf</tissue>
    </source>
</reference>